<proteinExistence type="predicted"/>
<dbReference type="EMBL" id="UIDG01000545">
    <property type="protein sequence ID" value="SUS08142.1"/>
    <property type="molecule type" value="Genomic_DNA"/>
</dbReference>
<dbReference type="AlphaFoldDB" id="A0A380TI44"/>
<reference evidence="1" key="1">
    <citation type="submission" date="2018-07" db="EMBL/GenBank/DDBJ databases">
        <authorList>
            <person name="Quirk P.G."/>
            <person name="Krulwich T.A."/>
        </authorList>
    </citation>
    <scope>NUCLEOTIDE SEQUENCE</scope>
</reference>
<organism evidence="1">
    <name type="scientific">metagenome</name>
    <dbReference type="NCBI Taxonomy" id="256318"/>
    <lineage>
        <taxon>unclassified sequences</taxon>
        <taxon>metagenomes</taxon>
    </lineage>
</organism>
<protein>
    <submittedName>
        <fullName evidence="1">Uncharacterized protein</fullName>
    </submittedName>
</protein>
<accession>A0A380TI44</accession>
<gene>
    <name evidence="1" type="ORF">DF3PB_590014</name>
</gene>
<evidence type="ECO:0000313" key="1">
    <source>
        <dbReference type="EMBL" id="SUS08142.1"/>
    </source>
</evidence>
<sequence length="61" mass="6294">MMKDHDTSATGDCATVGEDVSRRKALEKLALYSALAAPTLTVLLKPREGQADSGSGGGDET</sequence>
<name>A0A380TI44_9ZZZZ</name>